<accession>A0A6A6BKU5</accession>
<feature type="transmembrane region" description="Helical" evidence="1">
    <location>
        <begin position="125"/>
        <end position="145"/>
    </location>
</feature>
<evidence type="ECO:0000256" key="1">
    <source>
        <dbReference type="SAM" id="Phobius"/>
    </source>
</evidence>
<evidence type="ECO:0000256" key="2">
    <source>
        <dbReference type="SAM" id="SignalP"/>
    </source>
</evidence>
<keyword evidence="1" id="KW-0472">Membrane</keyword>
<sequence length="165" mass="17893">MFFILLASLSVWSVLLPVTGQVLNTSSPATTESTIFASKSMPLSEHTWPVSPTCLRKKTMSPYELGHANSYSPSVVTKPSRIVAQPSASSINHSQDGGISIPTTASASYQCPTDQDQAAVFDSDLFVAILFGTLSFVTAMVNIWLQYEALQRRDLNASESFGRQI</sequence>
<keyword evidence="1" id="KW-1133">Transmembrane helix</keyword>
<dbReference type="EMBL" id="ML995481">
    <property type="protein sequence ID" value="KAF2143894.1"/>
    <property type="molecule type" value="Genomic_DNA"/>
</dbReference>
<evidence type="ECO:0000313" key="3">
    <source>
        <dbReference type="EMBL" id="KAF2143894.1"/>
    </source>
</evidence>
<keyword evidence="1" id="KW-0812">Transmembrane</keyword>
<keyword evidence="4" id="KW-1185">Reference proteome</keyword>
<gene>
    <name evidence="3" type="ORF">K452DRAFT_285933</name>
</gene>
<dbReference type="GeneID" id="54297691"/>
<dbReference type="Proteomes" id="UP000799438">
    <property type="component" value="Unassembled WGS sequence"/>
</dbReference>
<name>A0A6A6BKU5_9PEZI</name>
<organism evidence="3 4">
    <name type="scientific">Aplosporella prunicola CBS 121167</name>
    <dbReference type="NCBI Taxonomy" id="1176127"/>
    <lineage>
        <taxon>Eukaryota</taxon>
        <taxon>Fungi</taxon>
        <taxon>Dikarya</taxon>
        <taxon>Ascomycota</taxon>
        <taxon>Pezizomycotina</taxon>
        <taxon>Dothideomycetes</taxon>
        <taxon>Dothideomycetes incertae sedis</taxon>
        <taxon>Botryosphaeriales</taxon>
        <taxon>Aplosporellaceae</taxon>
        <taxon>Aplosporella</taxon>
    </lineage>
</organism>
<dbReference type="AlphaFoldDB" id="A0A6A6BKU5"/>
<feature type="signal peptide" evidence="2">
    <location>
        <begin position="1"/>
        <end position="20"/>
    </location>
</feature>
<evidence type="ECO:0000313" key="4">
    <source>
        <dbReference type="Proteomes" id="UP000799438"/>
    </source>
</evidence>
<feature type="chain" id="PRO_5025545657" evidence="2">
    <location>
        <begin position="21"/>
        <end position="165"/>
    </location>
</feature>
<proteinExistence type="predicted"/>
<reference evidence="3" key="1">
    <citation type="journal article" date="2020" name="Stud. Mycol.">
        <title>101 Dothideomycetes genomes: a test case for predicting lifestyles and emergence of pathogens.</title>
        <authorList>
            <person name="Haridas S."/>
            <person name="Albert R."/>
            <person name="Binder M."/>
            <person name="Bloem J."/>
            <person name="Labutti K."/>
            <person name="Salamov A."/>
            <person name="Andreopoulos B."/>
            <person name="Baker S."/>
            <person name="Barry K."/>
            <person name="Bills G."/>
            <person name="Bluhm B."/>
            <person name="Cannon C."/>
            <person name="Castanera R."/>
            <person name="Culley D."/>
            <person name="Daum C."/>
            <person name="Ezra D."/>
            <person name="Gonzalez J."/>
            <person name="Henrissat B."/>
            <person name="Kuo A."/>
            <person name="Liang C."/>
            <person name="Lipzen A."/>
            <person name="Lutzoni F."/>
            <person name="Magnuson J."/>
            <person name="Mondo S."/>
            <person name="Nolan M."/>
            <person name="Ohm R."/>
            <person name="Pangilinan J."/>
            <person name="Park H.-J."/>
            <person name="Ramirez L."/>
            <person name="Alfaro M."/>
            <person name="Sun H."/>
            <person name="Tritt A."/>
            <person name="Yoshinaga Y."/>
            <person name="Zwiers L.-H."/>
            <person name="Turgeon B."/>
            <person name="Goodwin S."/>
            <person name="Spatafora J."/>
            <person name="Crous P."/>
            <person name="Grigoriev I."/>
        </authorList>
    </citation>
    <scope>NUCLEOTIDE SEQUENCE</scope>
    <source>
        <strain evidence="3">CBS 121167</strain>
    </source>
</reference>
<protein>
    <submittedName>
        <fullName evidence="3">Uncharacterized protein</fullName>
    </submittedName>
</protein>
<dbReference type="RefSeq" id="XP_033399606.1">
    <property type="nucleotide sequence ID" value="XM_033540195.1"/>
</dbReference>
<keyword evidence="2" id="KW-0732">Signal</keyword>